<accession>A0ABY8UG75</accession>
<dbReference type="SMART" id="SM00355">
    <property type="entry name" value="ZnF_C2H2"/>
    <property type="match status" value="3"/>
</dbReference>
<dbReference type="Gene3D" id="3.30.1370.50">
    <property type="entry name" value="R3H-like domain"/>
    <property type="match status" value="1"/>
</dbReference>
<gene>
    <name evidence="3" type="ORF">OEZ85_005603</name>
</gene>
<dbReference type="InterPro" id="IPR001374">
    <property type="entry name" value="R3H_dom"/>
</dbReference>
<evidence type="ECO:0000256" key="1">
    <source>
        <dbReference type="SAM" id="MobiDB-lite"/>
    </source>
</evidence>
<dbReference type="InterPro" id="IPR013087">
    <property type="entry name" value="Znf_C2H2_type"/>
</dbReference>
<feature type="compositionally biased region" description="Low complexity" evidence="1">
    <location>
        <begin position="507"/>
        <end position="533"/>
    </location>
</feature>
<organism evidence="3 4">
    <name type="scientific">Tetradesmus obliquus</name>
    <name type="common">Green alga</name>
    <name type="synonym">Acutodesmus obliquus</name>
    <dbReference type="NCBI Taxonomy" id="3088"/>
    <lineage>
        <taxon>Eukaryota</taxon>
        <taxon>Viridiplantae</taxon>
        <taxon>Chlorophyta</taxon>
        <taxon>core chlorophytes</taxon>
        <taxon>Chlorophyceae</taxon>
        <taxon>CS clade</taxon>
        <taxon>Sphaeropleales</taxon>
        <taxon>Scenedesmaceae</taxon>
        <taxon>Tetradesmus</taxon>
    </lineage>
</organism>
<keyword evidence="4" id="KW-1185">Reference proteome</keyword>
<dbReference type="PANTHER" id="PTHR22938">
    <property type="entry name" value="ZINC FINGER PROTEIN 598"/>
    <property type="match status" value="1"/>
</dbReference>
<feature type="compositionally biased region" description="Basic and acidic residues" evidence="1">
    <location>
        <begin position="166"/>
        <end position="175"/>
    </location>
</feature>
<dbReference type="InterPro" id="IPR044288">
    <property type="entry name" value="ZNF598/HEL2"/>
</dbReference>
<sequence length="617" mass="65500">MRQLQEHLRFMHRGLQMCPTCVTARRKFPLELETYTPQGLAAHQAAAHKHCEFCDAWFYAVDEVWGHMNQRHFLCGLCQAAGTPHLYFKDSAGLREHYEDKHFACHEGECAESGMVAFATAQELKDHQLERHSNKMPRFKKNKARQLTLELPTIIPRQAGRGQHQSWREQQEAEHSAGSSSSSSRRPAAAAAAAAAVEEFPDLSAAAAAAGDRAAAAAADSSRAAAAAAAAAPQLVKATAKCPCGRRQIHLAVRQGQQPAPLACDKECEQHSRRHQIADAFGVQDAEQHAAYWDRHRTPNYSPALLQAYKQDPLFIEQLERQLLAFLNPSSSKTPRLSLAPMPKAQRALAHEYAEEGFGLVSHSTGSEPNRAVQVFKTPSSGAPTQLLSQAAVLISQAALDAMLKGLPSNAAAAYTLRLVDVAPQAHLSHHLREWAGEYSLKTEAPGVVLLSFSSEKAYKAASETLAGGIRGVFRVERPAAAAAAGAVAGSSSSSSSSYRLPAVPPQQQQQSGSKGGSSSSSRSAAPAGAGSLAAAGWQTVSAGKARGGDAAAAAPPPDPWADDEKPSAAAAAAAAAAASMPVADDWEAEEDVGVEVPRGPALQLKQSNMWDALEAE</sequence>
<feature type="region of interest" description="Disordered" evidence="1">
    <location>
        <begin position="490"/>
        <end position="533"/>
    </location>
</feature>
<evidence type="ECO:0000313" key="3">
    <source>
        <dbReference type="EMBL" id="WIA19673.1"/>
    </source>
</evidence>
<dbReference type="SUPFAM" id="SSF82708">
    <property type="entry name" value="R3H domain"/>
    <property type="match status" value="1"/>
</dbReference>
<dbReference type="CDD" id="cd02325">
    <property type="entry name" value="R3H"/>
    <property type="match status" value="1"/>
</dbReference>
<feature type="compositionally biased region" description="Acidic residues" evidence="1">
    <location>
        <begin position="585"/>
        <end position="594"/>
    </location>
</feature>
<dbReference type="SMART" id="SM00393">
    <property type="entry name" value="R3H"/>
    <property type="match status" value="1"/>
</dbReference>
<dbReference type="EMBL" id="CP126218">
    <property type="protein sequence ID" value="WIA19673.1"/>
    <property type="molecule type" value="Genomic_DNA"/>
</dbReference>
<dbReference type="InterPro" id="IPR036867">
    <property type="entry name" value="R3H_dom_sf"/>
</dbReference>
<feature type="domain" description="R3H" evidence="2">
    <location>
        <begin position="313"/>
        <end position="379"/>
    </location>
</feature>
<proteinExistence type="predicted"/>
<protein>
    <recommendedName>
        <fullName evidence="2">R3H domain-containing protein</fullName>
    </recommendedName>
</protein>
<dbReference type="PROSITE" id="PS51061">
    <property type="entry name" value="R3H"/>
    <property type="match status" value="1"/>
</dbReference>
<dbReference type="Proteomes" id="UP001244341">
    <property type="component" value="Chromosome 11b"/>
</dbReference>
<feature type="compositionally biased region" description="Low complexity" evidence="1">
    <location>
        <begin position="569"/>
        <end position="579"/>
    </location>
</feature>
<feature type="region of interest" description="Disordered" evidence="1">
    <location>
        <begin position="547"/>
        <end position="601"/>
    </location>
</feature>
<dbReference type="PANTHER" id="PTHR22938:SF0">
    <property type="entry name" value="E3 UBIQUITIN-PROTEIN LIGASE ZNF598"/>
    <property type="match status" value="1"/>
</dbReference>
<feature type="region of interest" description="Disordered" evidence="1">
    <location>
        <begin position="150"/>
        <end position="187"/>
    </location>
</feature>
<evidence type="ECO:0000313" key="4">
    <source>
        <dbReference type="Proteomes" id="UP001244341"/>
    </source>
</evidence>
<evidence type="ECO:0000259" key="2">
    <source>
        <dbReference type="PROSITE" id="PS51061"/>
    </source>
</evidence>
<reference evidence="3 4" key="1">
    <citation type="submission" date="2023-05" db="EMBL/GenBank/DDBJ databases">
        <title>A 100% complete, gapless, phased diploid assembly of the Scenedesmus obliquus UTEX 3031 genome.</title>
        <authorList>
            <person name="Biondi T.C."/>
            <person name="Hanschen E.R."/>
            <person name="Kwon T."/>
            <person name="Eng W."/>
            <person name="Kruse C.P.S."/>
            <person name="Koehler S.I."/>
            <person name="Kunde Y."/>
            <person name="Gleasner C.D."/>
            <person name="You Mak K.T."/>
            <person name="Polle J."/>
            <person name="Hovde B.T."/>
            <person name="Starkenburg S.R."/>
        </authorList>
    </citation>
    <scope>NUCLEOTIDE SEQUENCE [LARGE SCALE GENOMIC DNA]</scope>
    <source>
        <strain evidence="3 4">DOE0152z</strain>
    </source>
</reference>
<name>A0ABY8UG75_TETOB</name>
<dbReference type="Pfam" id="PF01424">
    <property type="entry name" value="R3H"/>
    <property type="match status" value="1"/>
</dbReference>
<feature type="compositionally biased region" description="Low complexity" evidence="1">
    <location>
        <begin position="176"/>
        <end position="187"/>
    </location>
</feature>